<accession>A0AC55CL81</accession>
<name>A0AC55CL81_ECHTE</name>
<evidence type="ECO:0000313" key="2">
    <source>
        <dbReference type="RefSeq" id="XP_045140557.1"/>
    </source>
</evidence>
<protein>
    <submittedName>
        <fullName evidence="2">Mucin-17-like</fullName>
    </submittedName>
</protein>
<gene>
    <name evidence="2" type="primary">LOC123521035</name>
</gene>
<evidence type="ECO:0000313" key="1">
    <source>
        <dbReference type="Proteomes" id="UP000694863"/>
    </source>
</evidence>
<dbReference type="Proteomes" id="UP000694863">
    <property type="component" value="Unplaced"/>
</dbReference>
<sequence length="603" mass="64552">MSTPTAGDTSATTNVHTSLPSTTHTGSITPGPSTGGTTGSQSTSPQGTSATTLPDTDTPETTSPDTSWPTITGGVITPVSTPTPGVTSATSHPDSTTSPNTGSGSSTGATPSPESSAPGTSVGATMESGTTPTVGGSLDTTLPETTTLVSGTMTSAPTPSGNSTPVTSTPAIPTSSEVSTFSTVDFYPTSAVTSAHLSPPTTTSVISTPGPTTAQTSQPKPDTPSAASTTRPLPTVLMSTTTVMPPTTTPPSVHCQNGGIWEEGQCKCTLAYYGTRCELVRESIEIEPPPATISAQVELSVKVTNQEFTEQLNDKSSPQFQKFNETFTEQMNIAYSGIPEYAGVNITRLRSGSVVVDHEVLLRANFTPEYKEVLETVAKKVEEKITNITKIQIGNNVTCTALLCFNYNDTEVKNLQMTQYDPLVECREKVGKELAQHFFVEYRGKKPYCITACMPGFNGSRDCHSGKCQLERSGPRCYCLTTDTHWYRGETCDVGIQKRLVYGLVGAAGVMLLVVFAVILVFMFRSKREVQRQKSKVSHLYKWHEENSEVPGTFQNIGFDINEEQEEPINLDSIYSKFQPSLSHIDPETKIQTERPHVVMTSM</sequence>
<keyword evidence="1" id="KW-1185">Reference proteome</keyword>
<proteinExistence type="predicted"/>
<reference evidence="2" key="1">
    <citation type="submission" date="2025-08" db="UniProtKB">
        <authorList>
            <consortium name="RefSeq"/>
        </authorList>
    </citation>
    <scope>IDENTIFICATION</scope>
</reference>
<organism evidence="1 2">
    <name type="scientific">Echinops telfairi</name>
    <name type="common">Lesser hedgehog tenrec</name>
    <dbReference type="NCBI Taxonomy" id="9371"/>
    <lineage>
        <taxon>Eukaryota</taxon>
        <taxon>Metazoa</taxon>
        <taxon>Chordata</taxon>
        <taxon>Craniata</taxon>
        <taxon>Vertebrata</taxon>
        <taxon>Euteleostomi</taxon>
        <taxon>Mammalia</taxon>
        <taxon>Eutheria</taxon>
        <taxon>Afrotheria</taxon>
        <taxon>Tenrecidae</taxon>
        <taxon>Tenrecinae</taxon>
        <taxon>Echinops</taxon>
    </lineage>
</organism>
<dbReference type="RefSeq" id="XP_045140557.1">
    <property type="nucleotide sequence ID" value="XM_045284622.1"/>
</dbReference>